<keyword evidence="3" id="KW-1185">Reference proteome</keyword>
<dbReference type="RefSeq" id="WP_182123842.1">
    <property type="nucleotide sequence ID" value="NZ_JACGLS010000001.1"/>
</dbReference>
<gene>
    <name evidence="2" type="ORF">H3Z83_02195</name>
</gene>
<dbReference type="Pfam" id="PF01872">
    <property type="entry name" value="RibD_C"/>
    <property type="match status" value="1"/>
</dbReference>
<organism evidence="2 3">
    <name type="scientific">Tenacibaculum pelagium</name>
    <dbReference type="NCBI Taxonomy" id="2759527"/>
    <lineage>
        <taxon>Bacteria</taxon>
        <taxon>Pseudomonadati</taxon>
        <taxon>Bacteroidota</taxon>
        <taxon>Flavobacteriia</taxon>
        <taxon>Flavobacteriales</taxon>
        <taxon>Flavobacteriaceae</taxon>
        <taxon>Tenacibaculum</taxon>
    </lineage>
</organism>
<comment type="caution">
    <text evidence="2">The sequence shown here is derived from an EMBL/GenBank/DDBJ whole genome shotgun (WGS) entry which is preliminary data.</text>
</comment>
<evidence type="ECO:0000259" key="1">
    <source>
        <dbReference type="Pfam" id="PF01872"/>
    </source>
</evidence>
<dbReference type="EMBL" id="JACGLS010000001">
    <property type="protein sequence ID" value="MBA6155339.1"/>
    <property type="molecule type" value="Genomic_DNA"/>
</dbReference>
<proteinExistence type="predicted"/>
<dbReference type="PANTHER" id="PTHR38011:SF11">
    <property type="entry name" value="2,5-DIAMINO-6-RIBOSYLAMINO-4(3H)-PYRIMIDINONE 5'-PHOSPHATE REDUCTASE"/>
    <property type="match status" value="1"/>
</dbReference>
<protein>
    <submittedName>
        <fullName evidence="2">Dihydrofolate reductase</fullName>
    </submittedName>
</protein>
<dbReference type="Gene3D" id="3.40.430.10">
    <property type="entry name" value="Dihydrofolate Reductase, subunit A"/>
    <property type="match status" value="1"/>
</dbReference>
<dbReference type="InterPro" id="IPR002734">
    <property type="entry name" value="RibDG_C"/>
</dbReference>
<dbReference type="InterPro" id="IPR024072">
    <property type="entry name" value="DHFR-like_dom_sf"/>
</dbReference>
<evidence type="ECO:0000313" key="3">
    <source>
        <dbReference type="Proteomes" id="UP000563906"/>
    </source>
</evidence>
<reference evidence="2 3" key="1">
    <citation type="submission" date="2020-07" db="EMBL/GenBank/DDBJ databases">
        <title>Bacterium isolated from marine sediment.</title>
        <authorList>
            <person name="Shang D."/>
            <person name="Du Z.-J."/>
        </authorList>
    </citation>
    <scope>NUCLEOTIDE SEQUENCE [LARGE SCALE GENOMIC DNA]</scope>
    <source>
        <strain evidence="2 3">S7007</strain>
    </source>
</reference>
<dbReference type="SUPFAM" id="SSF53597">
    <property type="entry name" value="Dihydrofolate reductase-like"/>
    <property type="match status" value="1"/>
</dbReference>
<dbReference type="AlphaFoldDB" id="A0A839AMD4"/>
<dbReference type="GO" id="GO:0008703">
    <property type="term" value="F:5-amino-6-(5-phosphoribosylamino)uracil reductase activity"/>
    <property type="evidence" value="ECO:0007669"/>
    <property type="project" value="InterPro"/>
</dbReference>
<name>A0A839AMD4_9FLAO</name>
<dbReference type="GO" id="GO:0009231">
    <property type="term" value="P:riboflavin biosynthetic process"/>
    <property type="evidence" value="ECO:0007669"/>
    <property type="project" value="InterPro"/>
</dbReference>
<feature type="domain" description="Bacterial bifunctional deaminase-reductase C-terminal" evidence="1">
    <location>
        <begin position="9"/>
        <end position="168"/>
    </location>
</feature>
<evidence type="ECO:0000313" key="2">
    <source>
        <dbReference type="EMBL" id="MBA6155339.1"/>
    </source>
</evidence>
<dbReference type="PANTHER" id="PTHR38011">
    <property type="entry name" value="DIHYDROFOLATE REDUCTASE FAMILY PROTEIN (AFU_ORTHOLOGUE AFUA_8G06820)"/>
    <property type="match status" value="1"/>
</dbReference>
<dbReference type="Proteomes" id="UP000563906">
    <property type="component" value="Unassembled WGS sequence"/>
</dbReference>
<accession>A0A839AMD4</accession>
<dbReference type="InterPro" id="IPR050765">
    <property type="entry name" value="Riboflavin_Biosynth_HTPR"/>
</dbReference>
<sequence>MKQKSNKVFIATSLDGFIADKNGNIDWLHEIPNPENIDMGYQEFTSKIDALVMGRTTYETVLGFGIEWPYQKSVFVLSTTLTKVPKNLEGKVFFVNGALKGVLEQIHKKGYNKLYIDGGKVIQSFLKEDLIDEIILTRIPVLLGEGSSLFSSLPNKLSFECVKTQIYLDKVVQNHFRRIEN</sequence>